<dbReference type="GeneID" id="45695810"/>
<reference evidence="2 3" key="1">
    <citation type="submission" date="2020-12" db="EMBL/GenBank/DDBJ databases">
        <title>FDA dAtabase for Regulatory Grade micrObial Sequences (FDA-ARGOS): Supporting development and validation of Infectious Disease Dx tests.</title>
        <authorList>
            <person name="Minogue T."/>
            <person name="Wolcott M."/>
            <person name="Wasieloski L."/>
            <person name="Aguilar W."/>
            <person name="Moore D."/>
            <person name="Jaissle J."/>
            <person name="Tallon L."/>
            <person name="Sadzewicz L."/>
            <person name="Zhao X."/>
            <person name="Boylan J."/>
            <person name="Ott S."/>
            <person name="Bowen H."/>
            <person name="Vavikolanu K."/>
            <person name="Mehta A."/>
            <person name="Aluvathingal J."/>
            <person name="Nadendla S."/>
            <person name="Yan Y."/>
            <person name="Sichtig H."/>
        </authorList>
    </citation>
    <scope>NUCLEOTIDE SEQUENCE [LARGE SCALE GENOMIC DNA]</scope>
    <source>
        <strain evidence="2 3">FDAARGOS_949</strain>
    </source>
</reference>
<organism evidence="2 3">
    <name type="scientific">Burkholderia glumae</name>
    <name type="common">Pseudomonas glumae</name>
    <dbReference type="NCBI Taxonomy" id="337"/>
    <lineage>
        <taxon>Bacteria</taxon>
        <taxon>Pseudomonadati</taxon>
        <taxon>Pseudomonadota</taxon>
        <taxon>Betaproteobacteria</taxon>
        <taxon>Burkholderiales</taxon>
        <taxon>Burkholderiaceae</taxon>
        <taxon>Burkholderia</taxon>
    </lineage>
</organism>
<feature type="compositionally biased region" description="Low complexity" evidence="1">
    <location>
        <begin position="106"/>
        <end position="138"/>
    </location>
</feature>
<dbReference type="EMBL" id="CP065601">
    <property type="protein sequence ID" value="QPQ92597.1"/>
    <property type="molecule type" value="Genomic_DNA"/>
</dbReference>
<evidence type="ECO:0000313" key="2">
    <source>
        <dbReference type="EMBL" id="QPQ92597.1"/>
    </source>
</evidence>
<evidence type="ECO:0000313" key="3">
    <source>
        <dbReference type="Proteomes" id="UP000594892"/>
    </source>
</evidence>
<dbReference type="AlphaFoldDB" id="A0AAP9Y3F7"/>
<feature type="region of interest" description="Disordered" evidence="1">
    <location>
        <begin position="91"/>
        <end position="239"/>
    </location>
</feature>
<dbReference type="InterPro" id="IPR018924">
    <property type="entry name" value="DUF2486"/>
</dbReference>
<feature type="compositionally biased region" description="Pro residues" evidence="1">
    <location>
        <begin position="139"/>
        <end position="151"/>
    </location>
</feature>
<dbReference type="Pfam" id="PF10667">
    <property type="entry name" value="DUF2486"/>
    <property type="match status" value="1"/>
</dbReference>
<evidence type="ECO:0000256" key="1">
    <source>
        <dbReference type="SAM" id="MobiDB-lite"/>
    </source>
</evidence>
<proteinExistence type="predicted"/>
<name>A0AAP9Y3F7_BURGL</name>
<feature type="region of interest" description="Disordered" evidence="1">
    <location>
        <begin position="1"/>
        <end position="71"/>
    </location>
</feature>
<feature type="compositionally biased region" description="Low complexity" evidence="1">
    <location>
        <begin position="275"/>
        <end position="287"/>
    </location>
</feature>
<dbReference type="RefSeq" id="WP_015876753.1">
    <property type="nucleotide sequence ID" value="NZ_CP021074.1"/>
</dbReference>
<protein>
    <submittedName>
        <fullName evidence="2">DUF2486 family protein</fullName>
    </submittedName>
</protein>
<dbReference type="Proteomes" id="UP000594892">
    <property type="component" value="Chromosome 2"/>
</dbReference>
<sequence length="486" mass="48187">MPDTNREFDIPVLTDVLVPGKSVPASSATPTPTPAPRADGLPVLQPQAAPETAGSGLPPAETHAPLSTAYDAPAGAAGADALPVARLAPGPDETRLRQARPPAADGALGEAGEVPAAPAEPHAPAPAAGAAAPDVPDVPDVPAPFVAPEPAVPHELAGAPQPEPAADPELNASGARFASPDTAARPQSAEAAPASDVPDAPFAPEPATPQASTAAPEPVAAPEEARAPLTPPAHSGLSDAEAAFVAPEPAVAPEFAAMPEPLAAPQPGVASVTSPPAAAPHEAGAAPLVGDDEHDAPDDGSLAYALADPEQAAEQRDAGPVAAGGRDASGIAAAVDAPADSDVVARTESALHAIEAMPPAAFAELTPFGADEPMPARFADQEAPPPAELQHGAPEPLPVAAAPAPVAPAVDARRLAERLHGRVAGYLAGEGRALIDARCRELVQQHAAALAEEVSQQVLLALAPEIEQWVSEAVGEALADHPPPPA</sequence>
<feature type="region of interest" description="Disordered" evidence="1">
    <location>
        <begin position="266"/>
        <end position="301"/>
    </location>
</feature>
<feature type="compositionally biased region" description="Low complexity" evidence="1">
    <location>
        <begin position="183"/>
        <end position="195"/>
    </location>
</feature>
<accession>A0AAP9Y3F7</accession>
<gene>
    <name evidence="2" type="ORF">I6H06_26425</name>
</gene>